<reference evidence="1 2" key="1">
    <citation type="submission" date="2019-03" db="EMBL/GenBank/DDBJ databases">
        <title>Genomic Encyclopedia of Type Strains, Phase IV (KMG-IV): sequencing the most valuable type-strain genomes for metagenomic binning, comparative biology and taxonomic classification.</title>
        <authorList>
            <person name="Goeker M."/>
        </authorList>
    </citation>
    <scope>NUCLEOTIDE SEQUENCE [LARGE SCALE GENOMIC DNA]</scope>
    <source>
        <strain evidence="1 2">DSM 19605</strain>
    </source>
</reference>
<protein>
    <submittedName>
        <fullName evidence="1">Uncharacterized protein</fullName>
    </submittedName>
</protein>
<name>A0A4R6TYW9_9BURK</name>
<dbReference type="Proteomes" id="UP000295510">
    <property type="component" value="Unassembled WGS sequence"/>
</dbReference>
<gene>
    <name evidence="1" type="ORF">DFR43_1224</name>
</gene>
<accession>A0A4R6TYW9</accession>
<keyword evidence="2" id="KW-1185">Reference proteome</keyword>
<evidence type="ECO:0000313" key="1">
    <source>
        <dbReference type="EMBL" id="TDQ38062.1"/>
    </source>
</evidence>
<dbReference type="OrthoDB" id="9855194at2"/>
<dbReference type="AlphaFoldDB" id="A0A4R6TYW9"/>
<evidence type="ECO:0000313" key="2">
    <source>
        <dbReference type="Proteomes" id="UP000295510"/>
    </source>
</evidence>
<dbReference type="RefSeq" id="WP_133599364.1">
    <property type="nucleotide sequence ID" value="NZ_SNYL01000022.1"/>
</dbReference>
<dbReference type="EMBL" id="SNYL01000022">
    <property type="protein sequence ID" value="TDQ38062.1"/>
    <property type="molecule type" value="Genomic_DNA"/>
</dbReference>
<sequence length="94" mass="10641">MSNVQEAHRPTQTEIECVLSASDSYIETLNIKTIEAQPWLVELVIMTQLLSAKNPEEKRVKSRTCIERTRLVEIQGAIGRFLQSSSSSDEPRHS</sequence>
<comment type="caution">
    <text evidence="1">The sequence shown here is derived from an EMBL/GenBank/DDBJ whole genome shotgun (WGS) entry which is preliminary data.</text>
</comment>
<proteinExistence type="predicted"/>
<organism evidence="1 2">
    <name type="scientific">Tepidicella xavieri</name>
    <dbReference type="NCBI Taxonomy" id="360241"/>
    <lineage>
        <taxon>Bacteria</taxon>
        <taxon>Pseudomonadati</taxon>
        <taxon>Pseudomonadota</taxon>
        <taxon>Betaproteobacteria</taxon>
        <taxon>Burkholderiales</taxon>
        <taxon>Tepidicella</taxon>
    </lineage>
</organism>